<dbReference type="EMBL" id="MT144015">
    <property type="protein sequence ID" value="QJA46565.1"/>
    <property type="molecule type" value="Genomic_DNA"/>
</dbReference>
<dbReference type="AlphaFoldDB" id="A0A6H1ZH17"/>
<dbReference type="EMBL" id="MT144606">
    <property type="protein sequence ID" value="QJH94769.1"/>
    <property type="molecule type" value="Genomic_DNA"/>
</dbReference>
<organism evidence="1">
    <name type="scientific">viral metagenome</name>
    <dbReference type="NCBI Taxonomy" id="1070528"/>
    <lineage>
        <taxon>unclassified sequences</taxon>
        <taxon>metagenomes</taxon>
        <taxon>organismal metagenomes</taxon>
    </lineage>
</organism>
<protein>
    <submittedName>
        <fullName evidence="1">Uncharacterized protein</fullName>
    </submittedName>
</protein>
<gene>
    <name evidence="1" type="ORF">TM448A00456_0005</name>
    <name evidence="2" type="ORF">TM448B00301_0011</name>
</gene>
<proteinExistence type="predicted"/>
<reference evidence="1" key="1">
    <citation type="submission" date="2020-03" db="EMBL/GenBank/DDBJ databases">
        <title>The deep terrestrial virosphere.</title>
        <authorList>
            <person name="Holmfeldt K."/>
            <person name="Nilsson E."/>
            <person name="Simone D."/>
            <person name="Lopez-Fernandez M."/>
            <person name="Wu X."/>
            <person name="de Brujin I."/>
            <person name="Lundin D."/>
            <person name="Andersson A."/>
            <person name="Bertilsson S."/>
            <person name="Dopson M."/>
        </authorList>
    </citation>
    <scope>NUCLEOTIDE SEQUENCE</scope>
    <source>
        <strain evidence="1">TM448A00456</strain>
        <strain evidence="2">TM448B00301</strain>
    </source>
</reference>
<evidence type="ECO:0000313" key="2">
    <source>
        <dbReference type="EMBL" id="QJH94769.1"/>
    </source>
</evidence>
<evidence type="ECO:0000313" key="1">
    <source>
        <dbReference type="EMBL" id="QJA46565.1"/>
    </source>
</evidence>
<accession>A0A6H1ZH17</accession>
<sequence length="84" mass="9514">MKYEANIIGSLWTGGTASYQAPIEASDTALALEQAYKWGDFSKVDDVQLFQRDECPTCKVYRWQLVRDWEAGEESELVFADTLG</sequence>
<name>A0A6H1ZH17_9ZZZZ</name>